<dbReference type="AlphaFoldDB" id="A0A183SEM5"/>
<evidence type="ECO:0000313" key="3">
    <source>
        <dbReference type="Proteomes" id="UP000275846"/>
    </source>
</evidence>
<feature type="region of interest" description="Disordered" evidence="1">
    <location>
        <begin position="1"/>
        <end position="22"/>
    </location>
</feature>
<feature type="region of interest" description="Disordered" evidence="1">
    <location>
        <begin position="64"/>
        <end position="102"/>
    </location>
</feature>
<organism evidence="4">
    <name type="scientific">Schistocephalus solidus</name>
    <name type="common">Tapeworm</name>
    <dbReference type="NCBI Taxonomy" id="70667"/>
    <lineage>
        <taxon>Eukaryota</taxon>
        <taxon>Metazoa</taxon>
        <taxon>Spiralia</taxon>
        <taxon>Lophotrochozoa</taxon>
        <taxon>Platyhelminthes</taxon>
        <taxon>Cestoda</taxon>
        <taxon>Eucestoda</taxon>
        <taxon>Diphyllobothriidea</taxon>
        <taxon>Diphyllobothriidae</taxon>
        <taxon>Schistocephalus</taxon>
    </lineage>
</organism>
<keyword evidence="3" id="KW-1185">Reference proteome</keyword>
<evidence type="ECO:0000313" key="2">
    <source>
        <dbReference type="EMBL" id="VDL89058.1"/>
    </source>
</evidence>
<dbReference type="WBParaSite" id="SSLN_0000276001-mRNA-1">
    <property type="protein sequence ID" value="SSLN_0000276001-mRNA-1"/>
    <property type="gene ID" value="SSLN_0000276001"/>
</dbReference>
<feature type="region of interest" description="Disordered" evidence="1">
    <location>
        <begin position="189"/>
        <end position="218"/>
    </location>
</feature>
<accession>A0A183SEM5</accession>
<proteinExistence type="predicted"/>
<protein>
    <submittedName>
        <fullName evidence="2 4">Uncharacterized protein</fullName>
    </submittedName>
</protein>
<feature type="compositionally biased region" description="Low complexity" evidence="1">
    <location>
        <begin position="197"/>
        <end position="218"/>
    </location>
</feature>
<reference evidence="2 3" key="2">
    <citation type="submission" date="2018-11" db="EMBL/GenBank/DDBJ databases">
        <authorList>
            <consortium name="Pathogen Informatics"/>
        </authorList>
    </citation>
    <scope>NUCLEOTIDE SEQUENCE [LARGE SCALE GENOMIC DNA]</scope>
    <source>
        <strain evidence="2 3">NST_G2</strain>
    </source>
</reference>
<reference evidence="4" key="1">
    <citation type="submission" date="2016-06" db="UniProtKB">
        <authorList>
            <consortium name="WormBaseParasite"/>
        </authorList>
    </citation>
    <scope>IDENTIFICATION</scope>
</reference>
<evidence type="ECO:0000313" key="4">
    <source>
        <dbReference type="WBParaSite" id="SSLN_0000276001-mRNA-1"/>
    </source>
</evidence>
<feature type="compositionally biased region" description="Polar residues" evidence="1">
    <location>
        <begin position="73"/>
        <end position="97"/>
    </location>
</feature>
<dbReference type="Proteomes" id="UP000275846">
    <property type="component" value="Unassembled WGS sequence"/>
</dbReference>
<sequence>MGLEWPTKSVIPDQDKSNRFQPEQSDAGVAFAILTDIMGHMPCLSQGINAHLVSLHLRLREKNSRPVPLYPPSASSTRVPTSKSAANASVPSTNTNDYDVPSNINLTTTNTNDLDSVPNCNHNLTSHIGLVGDLRIHRADWRTRAKAPTCTNSDFTTLSAPVYSFTHFMGLLGHMRITENGIHHDAVTSTTSCEPITSTPRSATRSTSNTTPRRLSTF</sequence>
<evidence type="ECO:0000256" key="1">
    <source>
        <dbReference type="SAM" id="MobiDB-lite"/>
    </source>
</evidence>
<dbReference type="EMBL" id="UYSU01032310">
    <property type="protein sequence ID" value="VDL89058.1"/>
    <property type="molecule type" value="Genomic_DNA"/>
</dbReference>
<gene>
    <name evidence="2" type="ORF">SSLN_LOCUS2673</name>
</gene>
<name>A0A183SEM5_SCHSO</name>